<dbReference type="InterPro" id="IPR053221">
    <property type="entry name" value="Burnettramic_acid_biosynth"/>
</dbReference>
<dbReference type="GeneID" id="63795581"/>
<feature type="region of interest" description="Disordered" evidence="1">
    <location>
        <begin position="1"/>
        <end position="148"/>
    </location>
</feature>
<feature type="compositionally biased region" description="Polar residues" evidence="1">
    <location>
        <begin position="107"/>
        <end position="122"/>
    </location>
</feature>
<dbReference type="PANTHER" id="PTHR38887">
    <property type="entry name" value="CHROMOSOME 21, WHOLE GENOME SHOTGUN SEQUENCE"/>
    <property type="match status" value="1"/>
</dbReference>
<feature type="region of interest" description="Disordered" evidence="1">
    <location>
        <begin position="377"/>
        <end position="405"/>
    </location>
</feature>
<name>A0A364L3K9_TALAM</name>
<evidence type="ECO:0000256" key="1">
    <source>
        <dbReference type="SAM" id="MobiDB-lite"/>
    </source>
</evidence>
<organism evidence="2 3">
    <name type="scientific">Talaromyces amestolkiae</name>
    <dbReference type="NCBI Taxonomy" id="1196081"/>
    <lineage>
        <taxon>Eukaryota</taxon>
        <taxon>Fungi</taxon>
        <taxon>Dikarya</taxon>
        <taxon>Ascomycota</taxon>
        <taxon>Pezizomycotina</taxon>
        <taxon>Eurotiomycetes</taxon>
        <taxon>Eurotiomycetidae</taxon>
        <taxon>Eurotiales</taxon>
        <taxon>Trichocomaceae</taxon>
        <taxon>Talaromyces</taxon>
        <taxon>Talaromyces sect. Talaromyces</taxon>
    </lineage>
</organism>
<keyword evidence="3" id="KW-1185">Reference proteome</keyword>
<accession>A0A364L3K9</accession>
<dbReference type="Proteomes" id="UP000249363">
    <property type="component" value="Unassembled WGS sequence"/>
</dbReference>
<feature type="region of interest" description="Disordered" evidence="1">
    <location>
        <begin position="477"/>
        <end position="499"/>
    </location>
</feature>
<proteinExistence type="predicted"/>
<evidence type="ECO:0000313" key="2">
    <source>
        <dbReference type="EMBL" id="RAO70353.1"/>
    </source>
</evidence>
<comment type="caution">
    <text evidence="2">The sequence shown here is derived from an EMBL/GenBank/DDBJ whole genome shotgun (WGS) entry which is preliminary data.</text>
</comment>
<reference evidence="2 3" key="1">
    <citation type="journal article" date="2017" name="Biotechnol. Biofuels">
        <title>Differential beta-glucosidase expression as a function of carbon source availability in Talaromyces amestolkiae: a genomic and proteomic approach.</title>
        <authorList>
            <person name="de Eugenio L.I."/>
            <person name="Mendez-Liter J.A."/>
            <person name="Nieto-Dominguez M."/>
            <person name="Alonso L."/>
            <person name="Gil-Munoz J."/>
            <person name="Barriuso J."/>
            <person name="Prieto A."/>
            <person name="Martinez M.J."/>
        </authorList>
    </citation>
    <scope>NUCLEOTIDE SEQUENCE [LARGE SCALE GENOMIC DNA]</scope>
    <source>
        <strain evidence="2 3">CIB</strain>
    </source>
</reference>
<feature type="compositionally biased region" description="Basic and acidic residues" evidence="1">
    <location>
        <begin position="479"/>
        <end position="499"/>
    </location>
</feature>
<sequence>MSSHKSTGEQNGYYPTAPQQSGIYQYQDMTYPQRPTHQPAYPSRPPQSNNPYYAYTPTAPSRLSGSGYPISTPQHYDTNHYYPQQATQHHQAYPHSSAAYQYPPDSSRFNNTDYHQSTSNIPNHAPPAYDSLSSPDEGSLEQAEPVTSEQVHDAEAFVDEETLGWIPSQKYSRQQQLRRLEKPVVIPRIDVASRLKPTLPFLRAYSPILATHDIHEQDFLAFIDNLNVAQAGSPVFAAIDAAGQGIGFVPWHWAALTGAGIQIAAGVGSSAVSIVRTKRFLAIANEKYFAPRGLKASLKKDDDLVNCLFSDPGSAQAREYRKKLLAPVDMESGQMELRQRKMAVLQPHIAPLTEHVLPSEKQGNVLDRIAARGLEKKTKKMEKKLAKRQQKAEKKQAKIEQLRERGMLADDGYHARRVVYDDNASSSSSDSDSSDDEMKKMDSRLQKMRLDTDMSDKKRAKLQAKIDEDRYKYQKKYQKKYEKQVAKADRRADKANEKAEKNVKRMEYIVIENL</sequence>
<dbReference type="OrthoDB" id="3068835at2759"/>
<protein>
    <submittedName>
        <fullName evidence="2">Uncharacterized protein</fullName>
    </submittedName>
</protein>
<feature type="compositionally biased region" description="Basic and acidic residues" evidence="1">
    <location>
        <begin position="390"/>
        <end position="405"/>
    </location>
</feature>
<feature type="compositionally biased region" description="Polar residues" evidence="1">
    <location>
        <begin position="17"/>
        <end position="36"/>
    </location>
</feature>
<dbReference type="EMBL" id="MIKG01000012">
    <property type="protein sequence ID" value="RAO70353.1"/>
    <property type="molecule type" value="Genomic_DNA"/>
</dbReference>
<dbReference type="AlphaFoldDB" id="A0A364L3K9"/>
<evidence type="ECO:0000313" key="3">
    <source>
        <dbReference type="Proteomes" id="UP000249363"/>
    </source>
</evidence>
<gene>
    <name evidence="2" type="ORF">BHQ10_006365</name>
</gene>
<dbReference type="STRING" id="1196081.A0A364L3K9"/>
<feature type="compositionally biased region" description="Basic residues" evidence="1">
    <location>
        <begin position="377"/>
        <end position="389"/>
    </location>
</feature>
<feature type="compositionally biased region" description="Polar residues" evidence="1">
    <location>
        <begin position="1"/>
        <end position="10"/>
    </location>
</feature>
<dbReference type="PANTHER" id="PTHR38887:SF1">
    <property type="entry name" value="RAS MODIFICATION PROTEIN ERF4"/>
    <property type="match status" value="1"/>
</dbReference>
<dbReference type="RefSeq" id="XP_040734869.1">
    <property type="nucleotide sequence ID" value="XM_040878943.1"/>
</dbReference>
<feature type="compositionally biased region" description="Polar residues" evidence="1">
    <location>
        <begin position="58"/>
        <end position="90"/>
    </location>
</feature>
<feature type="region of interest" description="Disordered" evidence="1">
    <location>
        <begin position="419"/>
        <end position="441"/>
    </location>
</feature>